<dbReference type="SUPFAM" id="SSF53254">
    <property type="entry name" value="Phosphoglycerate mutase-like"/>
    <property type="match status" value="1"/>
</dbReference>
<dbReference type="PANTHER" id="PTHR46192">
    <property type="entry name" value="BROAD-RANGE ACID PHOSPHATASE DET1"/>
    <property type="match status" value="1"/>
</dbReference>
<feature type="region of interest" description="Disordered" evidence="2">
    <location>
        <begin position="341"/>
        <end position="453"/>
    </location>
</feature>
<feature type="binding site" evidence="1">
    <location>
        <begin position="11"/>
        <end position="18"/>
    </location>
    <ligand>
        <name>substrate</name>
    </ligand>
</feature>
<reference evidence="3 4" key="1">
    <citation type="journal article" date="2012" name="PLoS Pathog.">
        <title>Diverse lifestyles and strategies of plant pathogenesis encoded in the genomes of eighteen Dothideomycetes fungi.</title>
        <authorList>
            <person name="Ohm R.A."/>
            <person name="Feau N."/>
            <person name="Henrissat B."/>
            <person name="Schoch C.L."/>
            <person name="Horwitz B.A."/>
            <person name="Barry K.W."/>
            <person name="Condon B.J."/>
            <person name="Copeland A.C."/>
            <person name="Dhillon B."/>
            <person name="Glaser F."/>
            <person name="Hesse C.N."/>
            <person name="Kosti I."/>
            <person name="LaButti K."/>
            <person name="Lindquist E.A."/>
            <person name="Lucas S."/>
            <person name="Salamov A.A."/>
            <person name="Bradshaw R.E."/>
            <person name="Ciuffetti L."/>
            <person name="Hamelin R.C."/>
            <person name="Kema G.H.J."/>
            <person name="Lawrence C."/>
            <person name="Scott J.A."/>
            <person name="Spatafora J.W."/>
            <person name="Turgeon B.G."/>
            <person name="de Wit P.J.G.M."/>
            <person name="Zhong S."/>
            <person name="Goodwin S.B."/>
            <person name="Grigoriev I.V."/>
        </authorList>
    </citation>
    <scope>NUCLEOTIDE SEQUENCE [LARGE SCALE GENOMIC DNA]</scope>
    <source>
        <strain evidence="3 4">SO2202</strain>
    </source>
</reference>
<proteinExistence type="predicted"/>
<dbReference type="Gene3D" id="3.40.50.1240">
    <property type="entry name" value="Phosphoglycerate mutase-like"/>
    <property type="match status" value="1"/>
</dbReference>
<feature type="region of interest" description="Disordered" evidence="2">
    <location>
        <begin position="235"/>
        <end position="313"/>
    </location>
</feature>
<dbReference type="InterPro" id="IPR013078">
    <property type="entry name" value="His_Pase_superF_clade-1"/>
</dbReference>
<feature type="binding site" evidence="1">
    <location>
        <position position="68"/>
    </location>
    <ligand>
        <name>substrate</name>
    </ligand>
</feature>
<dbReference type="CDD" id="cd07067">
    <property type="entry name" value="HP_PGM_like"/>
    <property type="match status" value="1"/>
</dbReference>
<sequence>MVKPRLIILIRHAQSEGNKDRQIHQMVPDHRVKLTDEGHKQAEEAGRRLRSLLKPDDTLQIYTSPYRRTRETTEGILKTLTARDDPDDPTAAPSPFSREKIKVYEEPRIREQDFGNFQPCSAEMERMWRERADYGHFFYRIPDGESAADAYDRISGFNESLWRQFGEDEFPSVCVLVTHGLMTRVFLMKWYHWSVEYFEDLRNVNHCEFVLMNKDERGKYVLENKMRTWSELKRQKREAEARADPQRRNTLSSFLTQQTQDSPKIPPRRWGGCKDGCNHENEKFPRRAGQHQQRKQTQELVLPAPLETPKDEAADTPMAHVEAAADGANITSTTSAPQILLSSRPKPAVPEYLQPGRDGGGLSRANTPHEMNEDEDSDEYFTSSKSRTLPNAVGKAPGRQATQDDIERWTRESGMNSDKRADPLGDEPGDDTEDAENVESAEQQDKSLRGSVY</sequence>
<dbReference type="HOGENOM" id="CLU_015562_1_0_1"/>
<evidence type="ECO:0000256" key="2">
    <source>
        <dbReference type="SAM" id="MobiDB-lite"/>
    </source>
</evidence>
<dbReference type="Proteomes" id="UP000016931">
    <property type="component" value="Unassembled WGS sequence"/>
</dbReference>
<evidence type="ECO:0000256" key="1">
    <source>
        <dbReference type="PIRSR" id="PIRSR613078-2"/>
    </source>
</evidence>
<evidence type="ECO:0000313" key="3">
    <source>
        <dbReference type="EMBL" id="EMF14304.1"/>
    </source>
</evidence>
<name>M3D8T3_SPHMS</name>
<organism evidence="3 4">
    <name type="scientific">Sphaerulina musiva (strain SO2202)</name>
    <name type="common">Poplar stem canker fungus</name>
    <name type="synonym">Septoria musiva</name>
    <dbReference type="NCBI Taxonomy" id="692275"/>
    <lineage>
        <taxon>Eukaryota</taxon>
        <taxon>Fungi</taxon>
        <taxon>Dikarya</taxon>
        <taxon>Ascomycota</taxon>
        <taxon>Pezizomycotina</taxon>
        <taxon>Dothideomycetes</taxon>
        <taxon>Dothideomycetidae</taxon>
        <taxon>Mycosphaerellales</taxon>
        <taxon>Mycosphaerellaceae</taxon>
        <taxon>Sphaerulina</taxon>
    </lineage>
</organism>
<feature type="compositionally biased region" description="Basic and acidic residues" evidence="2">
    <location>
        <begin position="276"/>
        <end position="285"/>
    </location>
</feature>
<dbReference type="Pfam" id="PF00300">
    <property type="entry name" value="His_Phos_1"/>
    <property type="match status" value="2"/>
</dbReference>
<dbReference type="STRING" id="692275.M3D8T3"/>
<dbReference type="RefSeq" id="XP_016762425.1">
    <property type="nucleotide sequence ID" value="XM_016902463.1"/>
</dbReference>
<dbReference type="eggNOG" id="ENOG502QTHF">
    <property type="taxonomic scope" value="Eukaryota"/>
</dbReference>
<dbReference type="AlphaFoldDB" id="M3D8T3"/>
<feature type="compositionally biased region" description="Basic and acidic residues" evidence="2">
    <location>
        <begin position="235"/>
        <end position="247"/>
    </location>
</feature>
<feature type="compositionally biased region" description="Polar residues" evidence="2">
    <location>
        <begin position="380"/>
        <end position="389"/>
    </location>
</feature>
<dbReference type="OrthoDB" id="10261749at2759"/>
<feature type="compositionally biased region" description="Basic and acidic residues" evidence="2">
    <location>
        <begin position="443"/>
        <end position="453"/>
    </location>
</feature>
<protein>
    <submittedName>
        <fullName evidence="3">Phosphoglycerate mutase-like protein</fullName>
    </submittedName>
</protein>
<keyword evidence="4" id="KW-1185">Reference proteome</keyword>
<gene>
    <name evidence="3" type="ORF">SEPMUDRAFT_131996</name>
</gene>
<dbReference type="EMBL" id="KB456262">
    <property type="protein sequence ID" value="EMF14304.1"/>
    <property type="molecule type" value="Genomic_DNA"/>
</dbReference>
<dbReference type="OMA" id="CNHANDQ"/>
<dbReference type="SMART" id="SM00855">
    <property type="entry name" value="PGAM"/>
    <property type="match status" value="1"/>
</dbReference>
<dbReference type="GeneID" id="27899600"/>
<dbReference type="InterPro" id="IPR029033">
    <property type="entry name" value="His_PPase_superfam"/>
</dbReference>
<evidence type="ECO:0000313" key="4">
    <source>
        <dbReference type="Proteomes" id="UP000016931"/>
    </source>
</evidence>
<dbReference type="InterPro" id="IPR052765">
    <property type="entry name" value="PGM-Related"/>
</dbReference>
<feature type="compositionally biased region" description="Basic and acidic residues" evidence="2">
    <location>
        <begin position="405"/>
        <end position="423"/>
    </location>
</feature>
<accession>M3D8T3</accession>
<feature type="compositionally biased region" description="Polar residues" evidence="2">
    <location>
        <begin position="248"/>
        <end position="262"/>
    </location>
</feature>
<feature type="compositionally biased region" description="Acidic residues" evidence="2">
    <location>
        <begin position="424"/>
        <end position="439"/>
    </location>
</feature>